<name>W2RK34_CYPE1</name>
<dbReference type="CDD" id="cd00590">
    <property type="entry name" value="RRM_SF"/>
    <property type="match status" value="1"/>
</dbReference>
<dbReference type="InterPro" id="IPR000504">
    <property type="entry name" value="RRM_dom"/>
</dbReference>
<feature type="compositionally biased region" description="Polar residues" evidence="4">
    <location>
        <begin position="120"/>
        <end position="137"/>
    </location>
</feature>
<dbReference type="Proteomes" id="UP000030752">
    <property type="component" value="Unassembled WGS sequence"/>
</dbReference>
<dbReference type="VEuPathDB" id="FungiDB:HMPREF1541_07819"/>
<dbReference type="HOGENOM" id="CLU_012062_15_0_1"/>
<feature type="region of interest" description="Disordered" evidence="4">
    <location>
        <begin position="261"/>
        <end position="285"/>
    </location>
</feature>
<evidence type="ECO:0000256" key="4">
    <source>
        <dbReference type="SAM" id="MobiDB-lite"/>
    </source>
</evidence>
<dbReference type="GO" id="GO:0003723">
    <property type="term" value="F:RNA binding"/>
    <property type="evidence" value="ECO:0007669"/>
    <property type="project" value="UniProtKB-UniRule"/>
</dbReference>
<dbReference type="OrthoDB" id="6730379at2759"/>
<dbReference type="PANTHER" id="PTHR23236:SF119">
    <property type="entry name" value="NUCLEAR RNA-BINDING PROTEIN SART-3"/>
    <property type="match status" value="1"/>
</dbReference>
<dbReference type="Pfam" id="PF00076">
    <property type="entry name" value="RRM_1"/>
    <property type="match status" value="2"/>
</dbReference>
<protein>
    <recommendedName>
        <fullName evidence="5">RRM domain-containing protein</fullName>
    </recommendedName>
</protein>
<dbReference type="PROSITE" id="PS50102">
    <property type="entry name" value="RRM"/>
    <property type="match status" value="2"/>
</dbReference>
<evidence type="ECO:0000259" key="5">
    <source>
        <dbReference type="PROSITE" id="PS50102"/>
    </source>
</evidence>
<dbReference type="AlphaFoldDB" id="W2RK34"/>
<dbReference type="InterPro" id="IPR035979">
    <property type="entry name" value="RBD_domain_sf"/>
</dbReference>
<dbReference type="EMBL" id="KB822724">
    <property type="protein sequence ID" value="ETN36832.1"/>
    <property type="molecule type" value="Genomic_DNA"/>
</dbReference>
<feature type="domain" description="RRM" evidence="5">
    <location>
        <begin position="173"/>
        <end position="257"/>
    </location>
</feature>
<reference evidence="6 7" key="1">
    <citation type="submission" date="2013-03" db="EMBL/GenBank/DDBJ databases">
        <title>The Genome Sequence of Phialophora europaea CBS 101466.</title>
        <authorList>
            <consortium name="The Broad Institute Genomics Platform"/>
            <person name="Cuomo C."/>
            <person name="de Hoog S."/>
            <person name="Gorbushina A."/>
            <person name="Walker B."/>
            <person name="Young S.K."/>
            <person name="Zeng Q."/>
            <person name="Gargeya S."/>
            <person name="Fitzgerald M."/>
            <person name="Haas B."/>
            <person name="Abouelleil A."/>
            <person name="Allen A.W."/>
            <person name="Alvarado L."/>
            <person name="Arachchi H.M."/>
            <person name="Berlin A.M."/>
            <person name="Chapman S.B."/>
            <person name="Gainer-Dewar J."/>
            <person name="Goldberg J."/>
            <person name="Griggs A."/>
            <person name="Gujja S."/>
            <person name="Hansen M."/>
            <person name="Howarth C."/>
            <person name="Imamovic A."/>
            <person name="Ireland A."/>
            <person name="Larimer J."/>
            <person name="McCowan C."/>
            <person name="Murphy C."/>
            <person name="Pearson M."/>
            <person name="Poon T.W."/>
            <person name="Priest M."/>
            <person name="Roberts A."/>
            <person name="Saif S."/>
            <person name="Shea T."/>
            <person name="Sisk P."/>
            <person name="Sykes S."/>
            <person name="Wortman J."/>
            <person name="Nusbaum C."/>
            <person name="Birren B."/>
        </authorList>
    </citation>
    <scope>NUCLEOTIDE SEQUENCE [LARGE SCALE GENOMIC DNA]</scope>
    <source>
        <strain evidence="6 7">CBS 101466</strain>
    </source>
</reference>
<feature type="region of interest" description="Disordered" evidence="4">
    <location>
        <begin position="92"/>
        <end position="167"/>
    </location>
</feature>
<proteinExistence type="predicted"/>
<dbReference type="eggNOG" id="KOG4210">
    <property type="taxonomic scope" value="Eukaryota"/>
</dbReference>
<dbReference type="SUPFAM" id="SSF54928">
    <property type="entry name" value="RNA-binding domain, RBD"/>
    <property type="match status" value="2"/>
</dbReference>
<dbReference type="GeneID" id="19975158"/>
<evidence type="ECO:0000256" key="2">
    <source>
        <dbReference type="ARBA" id="ARBA00022884"/>
    </source>
</evidence>
<dbReference type="InterPro" id="IPR012677">
    <property type="entry name" value="Nucleotide-bd_a/b_plait_sf"/>
</dbReference>
<keyword evidence="2 3" id="KW-0694">RNA-binding</keyword>
<keyword evidence="1" id="KW-0677">Repeat</keyword>
<evidence type="ECO:0000256" key="1">
    <source>
        <dbReference type="ARBA" id="ARBA00022737"/>
    </source>
</evidence>
<dbReference type="STRING" id="1220924.W2RK34"/>
<dbReference type="RefSeq" id="XP_008720364.1">
    <property type="nucleotide sequence ID" value="XM_008722142.1"/>
</dbReference>
<evidence type="ECO:0000256" key="3">
    <source>
        <dbReference type="PROSITE-ProRule" id="PRU00176"/>
    </source>
</evidence>
<evidence type="ECO:0000313" key="6">
    <source>
        <dbReference type="EMBL" id="ETN36832.1"/>
    </source>
</evidence>
<keyword evidence="7" id="KW-1185">Reference proteome</keyword>
<sequence>MRNFFYRGRHVVEPPCTLQLSFTSSICIIAYLPSKSPRMFALRRSALRILTSSPASFANKPRTFTSLSCHTLRQTKPASQFLFYQRRWATTEAEEQKDAEEAPISKLQPTSAEEVENAIESDNAQAAATEASNSSGNFAGAPAGGDAPGLFSMSGQSSRLDSDRSERLSVPKPTVYVGNLFFDVTEDDVSRELGRFGQIKHVRLLRDSRGLSKGQGSPFQNLPKSITDIFSAATAAIEALHQQIYEGRRLVVQYAAYTTEEMNKRRQQRQPDTGSQEPKNPPSKTLFIGNMSFEMTDRDLNNLFRGIRNVVDVRVAIDRRTGQPRGFAHADFIDIKSAMEAMKVLKEKETYGRRLRVDYSFGNTVAPKNQSPPPSQQ</sequence>
<dbReference type="Gene3D" id="3.30.70.330">
    <property type="match status" value="2"/>
</dbReference>
<dbReference type="PANTHER" id="PTHR23236">
    <property type="entry name" value="EUKARYOTIC TRANSLATION INITIATION FACTOR 4B/4H"/>
    <property type="match status" value="1"/>
</dbReference>
<dbReference type="SMART" id="SM00360">
    <property type="entry name" value="RRM"/>
    <property type="match status" value="2"/>
</dbReference>
<evidence type="ECO:0000313" key="7">
    <source>
        <dbReference type="Proteomes" id="UP000030752"/>
    </source>
</evidence>
<dbReference type="InParanoid" id="W2RK34"/>
<feature type="domain" description="RRM" evidence="5">
    <location>
        <begin position="284"/>
        <end position="362"/>
    </location>
</feature>
<organism evidence="6 7">
    <name type="scientific">Cyphellophora europaea (strain CBS 101466)</name>
    <name type="common">Phialophora europaea</name>
    <dbReference type="NCBI Taxonomy" id="1220924"/>
    <lineage>
        <taxon>Eukaryota</taxon>
        <taxon>Fungi</taxon>
        <taxon>Dikarya</taxon>
        <taxon>Ascomycota</taxon>
        <taxon>Pezizomycotina</taxon>
        <taxon>Eurotiomycetes</taxon>
        <taxon>Chaetothyriomycetidae</taxon>
        <taxon>Chaetothyriales</taxon>
        <taxon>Cyphellophoraceae</taxon>
        <taxon>Cyphellophora</taxon>
    </lineage>
</organism>
<gene>
    <name evidence="6" type="ORF">HMPREF1541_07819</name>
</gene>
<accession>W2RK34</accession>